<proteinExistence type="predicted"/>
<name>A0AAP0S1X9_LIQFO</name>
<dbReference type="EMBL" id="JBBPBK010000003">
    <property type="protein sequence ID" value="KAK9288283.1"/>
    <property type="molecule type" value="Genomic_DNA"/>
</dbReference>
<accession>A0AAP0S1X9</accession>
<sequence length="83" mass="9193">MASKVSDQVVRDEAAAAFKLERFHWITLWIPVSEVVKPTTPARSEKMMKTPVAMFPIGKYIGNMRAGTDKIDAAGMAQAIKQQ</sequence>
<protein>
    <submittedName>
        <fullName evidence="1">Uncharacterized protein</fullName>
    </submittedName>
</protein>
<gene>
    <name evidence="1" type="ORF">L1049_016734</name>
</gene>
<reference evidence="1 2" key="1">
    <citation type="journal article" date="2024" name="Plant J.">
        <title>Genome sequences and population genomics reveal climatic adaptation and genomic divergence between two closely related sweetgum species.</title>
        <authorList>
            <person name="Xu W.Q."/>
            <person name="Ren C.Q."/>
            <person name="Zhang X.Y."/>
            <person name="Comes H.P."/>
            <person name="Liu X.H."/>
            <person name="Li Y.G."/>
            <person name="Kettle C.J."/>
            <person name="Jalonen R."/>
            <person name="Gaisberger H."/>
            <person name="Ma Y.Z."/>
            <person name="Qiu Y.X."/>
        </authorList>
    </citation>
    <scope>NUCLEOTIDE SEQUENCE [LARGE SCALE GENOMIC DNA]</scope>
    <source>
        <strain evidence="1">Hangzhou</strain>
    </source>
</reference>
<dbReference type="AlphaFoldDB" id="A0AAP0S1X9"/>
<organism evidence="1 2">
    <name type="scientific">Liquidambar formosana</name>
    <name type="common">Formosan gum</name>
    <dbReference type="NCBI Taxonomy" id="63359"/>
    <lineage>
        <taxon>Eukaryota</taxon>
        <taxon>Viridiplantae</taxon>
        <taxon>Streptophyta</taxon>
        <taxon>Embryophyta</taxon>
        <taxon>Tracheophyta</taxon>
        <taxon>Spermatophyta</taxon>
        <taxon>Magnoliopsida</taxon>
        <taxon>eudicotyledons</taxon>
        <taxon>Gunneridae</taxon>
        <taxon>Pentapetalae</taxon>
        <taxon>Saxifragales</taxon>
        <taxon>Altingiaceae</taxon>
        <taxon>Liquidambar</taxon>
    </lineage>
</organism>
<evidence type="ECO:0000313" key="1">
    <source>
        <dbReference type="EMBL" id="KAK9288283.1"/>
    </source>
</evidence>
<dbReference type="Proteomes" id="UP001415857">
    <property type="component" value="Unassembled WGS sequence"/>
</dbReference>
<evidence type="ECO:0000313" key="2">
    <source>
        <dbReference type="Proteomes" id="UP001415857"/>
    </source>
</evidence>
<comment type="caution">
    <text evidence="1">The sequence shown here is derived from an EMBL/GenBank/DDBJ whole genome shotgun (WGS) entry which is preliminary data.</text>
</comment>
<keyword evidence="2" id="KW-1185">Reference proteome</keyword>